<dbReference type="Gene3D" id="1.10.10.880">
    <property type="entry name" value="Anti sigma-E protein RseA, N-terminal domain"/>
    <property type="match status" value="1"/>
</dbReference>
<protein>
    <recommendedName>
        <fullName evidence="2">Anti sigma-E protein RseA N-terminal domain-containing protein</fullName>
    </recommendedName>
</protein>
<name>A0A6N7QTT4_9GAMM</name>
<keyword evidence="1" id="KW-0812">Transmembrane</keyword>
<dbReference type="Pfam" id="PF03872">
    <property type="entry name" value="RseA_N"/>
    <property type="match status" value="1"/>
</dbReference>
<dbReference type="InterPro" id="IPR005572">
    <property type="entry name" value="Anti-sigma_E_RseA_N"/>
</dbReference>
<evidence type="ECO:0000313" key="4">
    <source>
        <dbReference type="Proteomes" id="UP000433788"/>
    </source>
</evidence>
<keyword evidence="1" id="KW-0472">Membrane</keyword>
<keyword evidence="1" id="KW-1133">Transmembrane helix</keyword>
<accession>A0A6N7QTT4</accession>
<dbReference type="EMBL" id="WJPP01000002">
    <property type="protein sequence ID" value="MRH77737.1"/>
    <property type="molecule type" value="Genomic_DNA"/>
</dbReference>
<dbReference type="SUPFAM" id="SSF89069">
    <property type="entry name" value="N-terminal, cytoplasmic domain of anti-sigmaE factor RseA"/>
    <property type="match status" value="1"/>
</dbReference>
<dbReference type="CDD" id="cd16328">
    <property type="entry name" value="RseA_N"/>
    <property type="match status" value="1"/>
</dbReference>
<dbReference type="RefSeq" id="WP_153718812.1">
    <property type="nucleotide sequence ID" value="NZ_WJPP01000002.1"/>
</dbReference>
<dbReference type="InterPro" id="IPR052383">
    <property type="entry name" value="Anti-sigma-E_RseA-like"/>
</dbReference>
<feature type="transmembrane region" description="Helical" evidence="1">
    <location>
        <begin position="89"/>
        <end position="110"/>
    </location>
</feature>
<reference evidence="3 4" key="1">
    <citation type="submission" date="2019-11" db="EMBL/GenBank/DDBJ databases">
        <authorList>
            <person name="Zhang X.Y."/>
        </authorList>
    </citation>
    <scope>NUCLEOTIDE SEQUENCE [LARGE SCALE GENOMIC DNA]</scope>
    <source>
        <strain evidence="3 4">C176</strain>
    </source>
</reference>
<evidence type="ECO:0000256" key="1">
    <source>
        <dbReference type="SAM" id="Phobius"/>
    </source>
</evidence>
<comment type="caution">
    <text evidence="3">The sequence shown here is derived from an EMBL/GenBank/DDBJ whole genome shotgun (WGS) entry which is preliminary data.</text>
</comment>
<dbReference type="PANTHER" id="PTHR38104:SF1">
    <property type="entry name" value="ANTI-SIGMA-E FACTOR RSEA"/>
    <property type="match status" value="1"/>
</dbReference>
<dbReference type="AlphaFoldDB" id="A0A6N7QTT4"/>
<dbReference type="Proteomes" id="UP000433788">
    <property type="component" value="Unassembled WGS sequence"/>
</dbReference>
<organism evidence="3 4">
    <name type="scientific">Spiribacter salilacus</name>
    <dbReference type="NCBI Taxonomy" id="2664894"/>
    <lineage>
        <taxon>Bacteria</taxon>
        <taxon>Pseudomonadati</taxon>
        <taxon>Pseudomonadota</taxon>
        <taxon>Gammaproteobacteria</taxon>
        <taxon>Chromatiales</taxon>
        <taxon>Ectothiorhodospiraceae</taxon>
        <taxon>Spiribacter</taxon>
    </lineage>
</organism>
<evidence type="ECO:0000313" key="3">
    <source>
        <dbReference type="EMBL" id="MRH77737.1"/>
    </source>
</evidence>
<dbReference type="InterPro" id="IPR036147">
    <property type="entry name" value="Anti-sigma_E_RseA_N_sf"/>
</dbReference>
<sequence length="193" mass="20323">MAGKQHEQISAYVDGELNADEQRFLWRHLAANPQARAHLIQLHEIKAALHRERVAGASSIADRVKTALADEAAHSTPNAPERRFRLSPLFQPIAGLAIAASVALGLVAVWPVTGLGPTAPTTPSVASAPPPMLSPTLPVSPAANPRASVVGATGNADVRQRLSPYFINHSEHAASGQLGGTLQYARIVGYDGE</sequence>
<gene>
    <name evidence="3" type="ORF">GH984_03375</name>
</gene>
<dbReference type="GO" id="GO:0016989">
    <property type="term" value="F:sigma factor antagonist activity"/>
    <property type="evidence" value="ECO:0007669"/>
    <property type="project" value="InterPro"/>
</dbReference>
<evidence type="ECO:0000259" key="2">
    <source>
        <dbReference type="Pfam" id="PF03872"/>
    </source>
</evidence>
<feature type="domain" description="Anti sigma-E protein RseA N-terminal" evidence="2">
    <location>
        <begin position="5"/>
        <end position="79"/>
    </location>
</feature>
<dbReference type="PANTHER" id="PTHR38104">
    <property type="match status" value="1"/>
</dbReference>
<keyword evidence="4" id="KW-1185">Reference proteome</keyword>
<proteinExistence type="predicted"/>